<gene>
    <name evidence="2" type="ORF">Wenmar_00111</name>
</gene>
<dbReference type="eggNOG" id="ENOG5033P4B">
    <property type="taxonomic scope" value="Bacteria"/>
</dbReference>
<reference evidence="2 3" key="1">
    <citation type="submission" date="2013-01" db="EMBL/GenBank/DDBJ databases">
        <authorList>
            <person name="Fiebig A."/>
            <person name="Goeker M."/>
            <person name="Klenk H.-P.P."/>
        </authorList>
    </citation>
    <scope>NUCLEOTIDE SEQUENCE [LARGE SCALE GENOMIC DNA]</scope>
    <source>
        <strain evidence="2 3">DSM 24838</strain>
    </source>
</reference>
<protein>
    <submittedName>
        <fullName evidence="2">Uncharacterized protein</fullName>
    </submittedName>
</protein>
<dbReference type="EMBL" id="AONG01000002">
    <property type="protein sequence ID" value="KIQ71341.1"/>
    <property type="molecule type" value="Genomic_DNA"/>
</dbReference>
<keyword evidence="1" id="KW-0732">Signal</keyword>
<dbReference type="Proteomes" id="UP000035100">
    <property type="component" value="Unassembled WGS sequence"/>
</dbReference>
<dbReference type="AlphaFoldDB" id="A0A0D0PIX5"/>
<feature type="chain" id="PRO_5002218295" evidence="1">
    <location>
        <begin position="27"/>
        <end position="207"/>
    </location>
</feature>
<feature type="signal peptide" evidence="1">
    <location>
        <begin position="1"/>
        <end position="26"/>
    </location>
</feature>
<dbReference type="RefSeq" id="WP_018301999.1">
    <property type="nucleotide sequence ID" value="NZ_KB902280.1"/>
</dbReference>
<evidence type="ECO:0000313" key="3">
    <source>
        <dbReference type="Proteomes" id="UP000035100"/>
    </source>
</evidence>
<keyword evidence="3" id="KW-1185">Reference proteome</keyword>
<dbReference type="Gene3D" id="2.60.120.380">
    <property type="match status" value="1"/>
</dbReference>
<name>A0A0D0PIX5_9RHOB</name>
<evidence type="ECO:0000256" key="1">
    <source>
        <dbReference type="SAM" id="SignalP"/>
    </source>
</evidence>
<comment type="caution">
    <text evidence="2">The sequence shown here is derived from an EMBL/GenBank/DDBJ whole genome shotgun (WGS) entry which is preliminary data.</text>
</comment>
<accession>A0A0D0PIX5</accession>
<sequence length="207" mass="21402">MIQMLPEMTMTRLLVPFALLAAPAIAQTEEPTACMDALRGVMLAAGGQSAAEVVSSSFSEAGTTVYLRDGGQTLWRCTAAGGTVEELAVVMDADERDEVLNAPPAAAPESVEFADGEASATLEREVEAGGTMQFALAADGVQTLSVEVVSDAPGYFYVRGPVDTVIHDPVDVGDSLSAELPMGGEYIVELVSAADAPATFTVTVAIE</sequence>
<organism evidence="2 3">
    <name type="scientific">Wenxinia marina DSM 24838</name>
    <dbReference type="NCBI Taxonomy" id="1123501"/>
    <lineage>
        <taxon>Bacteria</taxon>
        <taxon>Pseudomonadati</taxon>
        <taxon>Pseudomonadota</taxon>
        <taxon>Alphaproteobacteria</taxon>
        <taxon>Rhodobacterales</taxon>
        <taxon>Roseobacteraceae</taxon>
        <taxon>Wenxinia</taxon>
    </lineage>
</organism>
<evidence type="ECO:0000313" key="2">
    <source>
        <dbReference type="EMBL" id="KIQ71341.1"/>
    </source>
</evidence>
<proteinExistence type="predicted"/>